<accession>A0ABD2XZN9</accession>
<comment type="caution">
    <text evidence="2">The sequence shown here is derived from an EMBL/GenBank/DDBJ whole genome shotgun (WGS) entry which is preliminary data.</text>
</comment>
<feature type="compositionally biased region" description="Basic and acidic residues" evidence="1">
    <location>
        <begin position="40"/>
        <end position="50"/>
    </location>
</feature>
<dbReference type="Proteomes" id="UP001630127">
    <property type="component" value="Unassembled WGS sequence"/>
</dbReference>
<organism evidence="2 3">
    <name type="scientific">Cinchona calisaya</name>
    <dbReference type="NCBI Taxonomy" id="153742"/>
    <lineage>
        <taxon>Eukaryota</taxon>
        <taxon>Viridiplantae</taxon>
        <taxon>Streptophyta</taxon>
        <taxon>Embryophyta</taxon>
        <taxon>Tracheophyta</taxon>
        <taxon>Spermatophyta</taxon>
        <taxon>Magnoliopsida</taxon>
        <taxon>eudicotyledons</taxon>
        <taxon>Gunneridae</taxon>
        <taxon>Pentapetalae</taxon>
        <taxon>asterids</taxon>
        <taxon>lamiids</taxon>
        <taxon>Gentianales</taxon>
        <taxon>Rubiaceae</taxon>
        <taxon>Cinchonoideae</taxon>
        <taxon>Cinchoneae</taxon>
        <taxon>Cinchona</taxon>
    </lineage>
</organism>
<feature type="compositionally biased region" description="Low complexity" evidence="1">
    <location>
        <begin position="247"/>
        <end position="262"/>
    </location>
</feature>
<proteinExistence type="predicted"/>
<evidence type="ECO:0000256" key="1">
    <source>
        <dbReference type="SAM" id="MobiDB-lite"/>
    </source>
</evidence>
<evidence type="ECO:0000313" key="3">
    <source>
        <dbReference type="Proteomes" id="UP001630127"/>
    </source>
</evidence>
<evidence type="ECO:0000313" key="2">
    <source>
        <dbReference type="EMBL" id="KAL3499820.1"/>
    </source>
</evidence>
<feature type="region of interest" description="Disordered" evidence="1">
    <location>
        <begin position="37"/>
        <end position="64"/>
    </location>
</feature>
<feature type="compositionally biased region" description="Polar residues" evidence="1">
    <location>
        <begin position="198"/>
        <end position="215"/>
    </location>
</feature>
<dbReference type="AlphaFoldDB" id="A0ABD2XZN9"/>
<gene>
    <name evidence="2" type="ORF">ACH5RR_038913</name>
</gene>
<sequence>MFEVNRNHEVITIYSGKDANDNNDVVDINGINNDGLAPVKGDEAAHHEEGMGGADQSEGDGDDRTLDFAKSNLPNYVEYVDLIRKDYEAYIIDKGKGKMQEKEVFSDDEVLNATFNSSDNEEGDELLEFNAENEMEKPELVVGQLLSNVTEFREAVRPKKLRRKGHDEEGAASCNRVNKKRTPMHCNHCSHTDHNVRGTDSSNLQDIDIGSNPNIGSLDGGRDHVEEQDPIPPHMRPQHSLPTKLWTTSGNNPTFTSTNTSTRKVTRHKKVGVATSTIDTASESGVQMVVVASRITRSSVNTSAMRKLNVSTLLSQLLF</sequence>
<keyword evidence="3" id="KW-1185">Reference proteome</keyword>
<protein>
    <submittedName>
        <fullName evidence="2">Uncharacterized protein</fullName>
    </submittedName>
</protein>
<dbReference type="EMBL" id="JBJUIK010000016">
    <property type="protein sequence ID" value="KAL3499820.1"/>
    <property type="molecule type" value="Genomic_DNA"/>
</dbReference>
<name>A0ABD2XZN9_9GENT</name>
<reference evidence="2 3" key="1">
    <citation type="submission" date="2024-11" db="EMBL/GenBank/DDBJ databases">
        <title>A near-complete genome assembly of Cinchona calisaya.</title>
        <authorList>
            <person name="Lian D.C."/>
            <person name="Zhao X.W."/>
            <person name="Wei L."/>
        </authorList>
    </citation>
    <scope>NUCLEOTIDE SEQUENCE [LARGE SCALE GENOMIC DNA]</scope>
    <source>
        <tissue evidence="2">Nenye</tissue>
    </source>
</reference>
<feature type="region of interest" description="Disordered" evidence="1">
    <location>
        <begin position="191"/>
        <end position="267"/>
    </location>
</feature>